<evidence type="ECO:0000313" key="4">
    <source>
        <dbReference type="Proteomes" id="UP001163152"/>
    </source>
</evidence>
<evidence type="ECO:0000256" key="2">
    <source>
        <dbReference type="SAM" id="Phobius"/>
    </source>
</evidence>
<keyword evidence="2" id="KW-1133">Transmembrane helix</keyword>
<keyword evidence="2" id="KW-0812">Transmembrane</keyword>
<dbReference type="SUPFAM" id="SSF46626">
    <property type="entry name" value="Cytochrome c"/>
    <property type="match status" value="1"/>
</dbReference>
<dbReference type="Pfam" id="PF09626">
    <property type="entry name" value="DHC"/>
    <property type="match status" value="1"/>
</dbReference>
<dbReference type="Proteomes" id="UP001163152">
    <property type="component" value="Chromosome"/>
</dbReference>
<gene>
    <name evidence="3" type="ORF">OXH18_24950</name>
</gene>
<dbReference type="EMBL" id="CP113797">
    <property type="protein sequence ID" value="WAL60372.1"/>
    <property type="molecule type" value="Genomic_DNA"/>
</dbReference>
<dbReference type="GO" id="GO:0009055">
    <property type="term" value="F:electron transfer activity"/>
    <property type="evidence" value="ECO:0007669"/>
    <property type="project" value="InterPro"/>
</dbReference>
<evidence type="ECO:0008006" key="5">
    <source>
        <dbReference type="Google" id="ProtNLM"/>
    </source>
</evidence>
<dbReference type="GO" id="GO:0020037">
    <property type="term" value="F:heme binding"/>
    <property type="evidence" value="ECO:0007669"/>
    <property type="project" value="InterPro"/>
</dbReference>
<evidence type="ECO:0000256" key="1">
    <source>
        <dbReference type="SAM" id="MobiDB-lite"/>
    </source>
</evidence>
<feature type="transmembrane region" description="Helical" evidence="2">
    <location>
        <begin position="66"/>
        <end position="87"/>
    </location>
</feature>
<feature type="compositionally biased region" description="Basic residues" evidence="1">
    <location>
        <begin position="18"/>
        <end position="30"/>
    </location>
</feature>
<dbReference type="RefSeq" id="WP_268610260.1">
    <property type="nucleotide sequence ID" value="NZ_CP113797.1"/>
</dbReference>
<proteinExistence type="predicted"/>
<name>A0A9E8ZEJ5_9CYAN</name>
<organism evidence="3 4">
    <name type="scientific">Thermocoleostomius sinensis A174</name>
    <dbReference type="NCBI Taxonomy" id="2016057"/>
    <lineage>
        <taxon>Bacteria</taxon>
        <taxon>Bacillati</taxon>
        <taxon>Cyanobacteriota</taxon>
        <taxon>Cyanophyceae</taxon>
        <taxon>Oculatellales</taxon>
        <taxon>Oculatellaceae</taxon>
        <taxon>Thermocoleostomius</taxon>
    </lineage>
</organism>
<feature type="region of interest" description="Disordered" evidence="1">
    <location>
        <begin position="18"/>
        <end position="55"/>
    </location>
</feature>
<reference evidence="3" key="1">
    <citation type="submission" date="2022-12" db="EMBL/GenBank/DDBJ databases">
        <title>Polyphasic identification of a Novel Hot-Spring Cyanobacterium Ocullathermofonsia sinensis gen nov. sp. nov. and Genomic Insights on its Adaptations to the Thermal Habitat.</title>
        <authorList>
            <person name="Daroch M."/>
            <person name="Tang J."/>
            <person name="Jiang Y."/>
        </authorList>
    </citation>
    <scope>NUCLEOTIDE SEQUENCE</scope>
    <source>
        <strain evidence="3">PKUAC-SCTA174</strain>
    </source>
</reference>
<dbReference type="KEGG" id="tsin:OXH18_24950"/>
<dbReference type="AlphaFoldDB" id="A0A9E8ZEJ5"/>
<protein>
    <recommendedName>
        <fullName evidence="5">Diheme cytochrome C</fullName>
    </recommendedName>
</protein>
<sequence>MPFQIKPFQIHPSQLNRRLGKNLGRKSGRQIRRDAHATHRASAMATPPDALPPPNKPIRVGRRSPLGLLLFLLLWSIILGLGLAQAVTPPSSLSSLAGGKNTPAIAQAFEPDPDGLTDPVPPELQLGQELYLENCATCHVALPPAVMPTESWRVILTQPTHYGAQITPPVQPGLQIIWNYISLYSRPLKPDEPVPYRLRSSRYFRALHPDVAFDDRVSVRSCISCHPAAEQFNYRRLAADWQTTP</sequence>
<accession>A0A9E8ZEJ5</accession>
<keyword evidence="4" id="KW-1185">Reference proteome</keyword>
<evidence type="ECO:0000313" key="3">
    <source>
        <dbReference type="EMBL" id="WAL60372.1"/>
    </source>
</evidence>
<dbReference type="InterPro" id="IPR018588">
    <property type="entry name" value="Dihaem_cytochrome-c"/>
</dbReference>
<dbReference type="InterPro" id="IPR036909">
    <property type="entry name" value="Cyt_c-like_dom_sf"/>
</dbReference>
<keyword evidence="2" id="KW-0472">Membrane</keyword>